<feature type="region of interest" description="Disordered" evidence="1">
    <location>
        <begin position="183"/>
        <end position="237"/>
    </location>
</feature>
<evidence type="ECO:0000313" key="5">
    <source>
        <dbReference type="Proteomes" id="UP000006854"/>
    </source>
</evidence>
<feature type="transmembrane region" description="Helical" evidence="2">
    <location>
        <begin position="57"/>
        <end position="73"/>
    </location>
</feature>
<sequence>MYPPQPPAFQPPPPFHPPAPPRRWWQHSALIICLLVVFPPAGIALVWTSRWSQNKKIIATVLGALWFLLFLLTDSPEQKKDEAKADPKPAATAAATPTPTPTPTPSPTEDAPAMPQLVGGTYADAAQLLKDNKGRAYGAYKDVVPPADAADWTVCFQRPDAGAPVGSTVPVVYLTEPGVPCPKSTSELLHKPTPKPTPTTQKPKPTPTPEPTRTRAPEPEPTEDAGDGSSGGGGSVSYRNCAAVRAAGAAPIHAGDPGYGRHLDRDGDGVGCEG</sequence>
<keyword evidence="2" id="KW-1133">Transmembrane helix</keyword>
<reference evidence="4 5" key="1">
    <citation type="journal article" date="2011" name="BMC Genomics">
        <title>Genome-wide analysis of the role of GlnR in Streptomyces venezuelae provides new insights into global nitrogen regulation in actinomycetes.</title>
        <authorList>
            <person name="Pullan S.T."/>
            <person name="Bibb M.J."/>
            <person name="Merrick M."/>
        </authorList>
    </citation>
    <scope>NUCLEOTIDE SEQUENCE [LARGE SCALE GENOMIC DNA]</scope>
    <source>
        <strain evidence="5">ATCC 10712 / CBS 650.69 / DSM 40230 / JCM 4526 / NBRC 13096 / PD 04745</strain>
    </source>
</reference>
<dbReference type="Proteomes" id="UP000006854">
    <property type="component" value="Chromosome"/>
</dbReference>
<evidence type="ECO:0000256" key="1">
    <source>
        <dbReference type="SAM" id="MobiDB-lite"/>
    </source>
</evidence>
<dbReference type="RefSeq" id="WP_015035393.1">
    <property type="nucleotide sequence ID" value="NC_018750.1"/>
</dbReference>
<dbReference type="EMBL" id="FR845719">
    <property type="protein sequence ID" value="CCA57482.1"/>
    <property type="molecule type" value="Genomic_DNA"/>
</dbReference>
<dbReference type="InterPro" id="IPR008613">
    <property type="entry name" value="Excalibur_Ca-bd_domain"/>
</dbReference>
<dbReference type="KEGG" id="sve:SVEN_4196"/>
<dbReference type="Gene3D" id="3.30.10.20">
    <property type="match status" value="1"/>
</dbReference>
<protein>
    <recommendedName>
        <fullName evidence="3">Excalibur calcium-binding domain-containing protein</fullName>
    </recommendedName>
</protein>
<accession>F2RIC6</accession>
<feature type="compositionally biased region" description="Basic and acidic residues" evidence="1">
    <location>
        <begin position="259"/>
        <end position="268"/>
    </location>
</feature>
<evidence type="ECO:0000259" key="3">
    <source>
        <dbReference type="SMART" id="SM00894"/>
    </source>
</evidence>
<proteinExistence type="predicted"/>
<keyword evidence="2" id="KW-0812">Transmembrane</keyword>
<dbReference type="PATRIC" id="fig|953739.5.peg.6695"/>
<feature type="compositionally biased region" description="Low complexity" evidence="1">
    <location>
        <begin position="88"/>
        <end position="97"/>
    </location>
</feature>
<evidence type="ECO:0000256" key="2">
    <source>
        <dbReference type="SAM" id="Phobius"/>
    </source>
</evidence>
<feature type="domain" description="Excalibur calcium-binding" evidence="3">
    <location>
        <begin position="237"/>
        <end position="273"/>
    </location>
</feature>
<feature type="region of interest" description="Disordered" evidence="1">
    <location>
        <begin position="80"/>
        <end position="116"/>
    </location>
</feature>
<dbReference type="eggNOG" id="COG3064">
    <property type="taxonomic scope" value="Bacteria"/>
</dbReference>
<dbReference type="Pfam" id="PF05901">
    <property type="entry name" value="Excalibur"/>
    <property type="match status" value="1"/>
</dbReference>
<dbReference type="CDD" id="cd06577">
    <property type="entry name" value="PASTA_pknB"/>
    <property type="match status" value="1"/>
</dbReference>
<dbReference type="InterPro" id="IPR005543">
    <property type="entry name" value="PASTA_dom"/>
</dbReference>
<dbReference type="AlphaFoldDB" id="F2RIC6"/>
<dbReference type="STRING" id="953739.SVEN_4196"/>
<gene>
    <name evidence="4" type="ordered locus">SVEN_4196</name>
</gene>
<dbReference type="PRINTS" id="PR01217">
    <property type="entry name" value="PRICHEXTENSN"/>
</dbReference>
<organism evidence="4 5">
    <name type="scientific">Streptomyces venezuelae (strain ATCC 10712 / CBS 650.69 / DSM 40230 / JCM 4526 / NBRC 13096 / PD 04745)</name>
    <dbReference type="NCBI Taxonomy" id="953739"/>
    <lineage>
        <taxon>Bacteria</taxon>
        <taxon>Bacillati</taxon>
        <taxon>Actinomycetota</taxon>
        <taxon>Actinomycetes</taxon>
        <taxon>Kitasatosporales</taxon>
        <taxon>Streptomycetaceae</taxon>
        <taxon>Streptomyces</taxon>
    </lineage>
</organism>
<name>F2RIC6_STRVP</name>
<feature type="region of interest" description="Disordered" evidence="1">
    <location>
        <begin position="250"/>
        <end position="274"/>
    </location>
</feature>
<keyword evidence="2" id="KW-0472">Membrane</keyword>
<dbReference type="GeneID" id="300357042"/>
<dbReference type="SMART" id="SM00894">
    <property type="entry name" value="Excalibur"/>
    <property type="match status" value="1"/>
</dbReference>
<dbReference type="HOGENOM" id="CLU_1015358_0_0_11"/>
<feature type="transmembrane region" description="Helical" evidence="2">
    <location>
        <begin position="24"/>
        <end position="45"/>
    </location>
</feature>
<evidence type="ECO:0000313" key="4">
    <source>
        <dbReference type="EMBL" id="CCA57482.1"/>
    </source>
</evidence>
<keyword evidence="5" id="KW-1185">Reference proteome</keyword>